<dbReference type="GO" id="GO:0016787">
    <property type="term" value="F:hydrolase activity"/>
    <property type="evidence" value="ECO:0007669"/>
    <property type="project" value="UniProtKB-KW"/>
</dbReference>
<gene>
    <name evidence="2" type="ORF">C0Z20_30425</name>
</gene>
<accession>A0A2N7WKH2</accession>
<dbReference type="InterPro" id="IPR006439">
    <property type="entry name" value="HAD-SF_hydro_IA"/>
</dbReference>
<dbReference type="Pfam" id="PF00702">
    <property type="entry name" value="Hydrolase"/>
    <property type="match status" value="1"/>
</dbReference>
<dbReference type="AlphaFoldDB" id="A0A2N7WKH2"/>
<dbReference type="InterPro" id="IPR023214">
    <property type="entry name" value="HAD_sf"/>
</dbReference>
<dbReference type="STRING" id="863227.GCA_000373005_04624"/>
<keyword evidence="1 2" id="KW-0378">Hydrolase</keyword>
<evidence type="ECO:0000256" key="1">
    <source>
        <dbReference type="ARBA" id="ARBA00022801"/>
    </source>
</evidence>
<dbReference type="Gene3D" id="3.40.50.1000">
    <property type="entry name" value="HAD superfamily/HAD-like"/>
    <property type="match status" value="1"/>
</dbReference>
<dbReference type="Proteomes" id="UP000235777">
    <property type="component" value="Unassembled WGS sequence"/>
</dbReference>
<dbReference type="InterPro" id="IPR036397">
    <property type="entry name" value="RNaseH_sf"/>
</dbReference>
<proteinExistence type="predicted"/>
<evidence type="ECO:0000313" key="3">
    <source>
        <dbReference type="Proteomes" id="UP000235777"/>
    </source>
</evidence>
<dbReference type="EMBL" id="PNYC01000036">
    <property type="protein sequence ID" value="PMS29874.1"/>
    <property type="molecule type" value="Genomic_DNA"/>
</dbReference>
<organism evidence="2 3">
    <name type="scientific">Trinickia symbiotica</name>
    <dbReference type="NCBI Taxonomy" id="863227"/>
    <lineage>
        <taxon>Bacteria</taxon>
        <taxon>Pseudomonadati</taxon>
        <taxon>Pseudomonadota</taxon>
        <taxon>Betaproteobacteria</taxon>
        <taxon>Burkholderiales</taxon>
        <taxon>Burkholderiaceae</taxon>
        <taxon>Trinickia</taxon>
    </lineage>
</organism>
<dbReference type="SFLD" id="SFLDS00003">
    <property type="entry name" value="Haloacid_Dehalogenase"/>
    <property type="match status" value="1"/>
</dbReference>
<dbReference type="Gene3D" id="3.30.420.10">
    <property type="entry name" value="Ribonuclease H-like superfamily/Ribonuclease H"/>
    <property type="match status" value="1"/>
</dbReference>
<dbReference type="PANTHER" id="PTHR43316">
    <property type="entry name" value="HYDROLASE, HALOACID DELAHOGENASE-RELATED"/>
    <property type="match status" value="1"/>
</dbReference>
<dbReference type="GO" id="GO:0003676">
    <property type="term" value="F:nucleic acid binding"/>
    <property type="evidence" value="ECO:0007669"/>
    <property type="project" value="InterPro"/>
</dbReference>
<sequence length="448" mass="50539">MTMQEPAVDASVRALHEAGDESVFLVTLFATGETFEANYTLAMAEWLLSAGLRPGHVSTPKEIMPFTGDRIALNRRLRQLWRAIGGEMTRYFLATKVTSCDGNKLISLAIVGEDGREFYGEAIDFEPPFCSDFVNDVALPQLGRYPGLAISPMHLRNDVLRWMCNVSERWHPVLCYYFGEDRRLLEHLLGGIFPKYWKMEDVWEKLDAHEHEAYFVDTGESAHHALHNARANLNAFKPLRHRPKALPWVVPSLADVRLGDDVQAVIFDAFGTLCRIVNPRRPFLRLFKLGEKRDFWPARETVMTRPLGLRAGAAALGLDPRPEVMEALEFDLATELASIELYPEVPDVLAGLHERNLKVAVASNLAKPYAAPLLALLPVGLDVFAWSFEVGYLKPDRRIFHWTCDQLGVPPENALMIGDSLRADYQGARAAGMRAIHLRRQKEQGKER</sequence>
<keyword evidence="3" id="KW-1185">Reference proteome</keyword>
<dbReference type="SFLD" id="SFLDG01129">
    <property type="entry name" value="C1.5:_HAD__Beta-PGM__Phosphata"/>
    <property type="match status" value="1"/>
</dbReference>
<dbReference type="InterPro" id="IPR036412">
    <property type="entry name" value="HAD-like_sf"/>
</dbReference>
<dbReference type="PRINTS" id="PR00413">
    <property type="entry name" value="HADHALOGNASE"/>
</dbReference>
<dbReference type="SUPFAM" id="SSF56784">
    <property type="entry name" value="HAD-like"/>
    <property type="match status" value="1"/>
</dbReference>
<evidence type="ECO:0000313" key="2">
    <source>
        <dbReference type="EMBL" id="PMS29874.1"/>
    </source>
</evidence>
<name>A0A2N7WKH2_9BURK</name>
<dbReference type="PANTHER" id="PTHR43316:SF3">
    <property type="entry name" value="HALOACID DEHALOGENASE, TYPE II (AFU_ORTHOLOGUE AFUA_2G07750)-RELATED"/>
    <property type="match status" value="1"/>
</dbReference>
<dbReference type="NCBIfam" id="TIGR01549">
    <property type="entry name" value="HAD-SF-IA-v1"/>
    <property type="match status" value="1"/>
</dbReference>
<protein>
    <submittedName>
        <fullName evidence="2">HAD family hydrolase</fullName>
    </submittedName>
</protein>
<reference evidence="2 3" key="1">
    <citation type="submission" date="2018-01" db="EMBL/GenBank/DDBJ databases">
        <title>Whole genome analyses suggest that Burkholderia sensu lato contains two further novel genera in the rhizoxinica-symbiotica group Mycetohabitans gen. nov., and Trinickia gen. nov.: implications for the evolution of diazotrophy and nodulation in the Burkholderiaceae.</title>
        <authorList>
            <person name="Estrada-de los Santos P."/>
            <person name="Palmer M."/>
            <person name="Chavez-Ramirez B."/>
            <person name="Beukes C."/>
            <person name="Steenkamp E.T."/>
            <person name="Hirsch A.M."/>
            <person name="Manyaka P."/>
            <person name="Maluk M."/>
            <person name="Lafos M."/>
            <person name="Crook M."/>
            <person name="Gross E."/>
            <person name="Simon M.F."/>
            <person name="Bueno dos Reis Junior F."/>
            <person name="Poole P.S."/>
            <person name="Venter S.N."/>
            <person name="James E.K."/>
        </authorList>
    </citation>
    <scope>NUCLEOTIDE SEQUENCE [LARGE SCALE GENOMIC DNA]</scope>
    <source>
        <strain evidence="2 3">JPY 581</strain>
    </source>
</reference>
<dbReference type="InterPro" id="IPR051540">
    <property type="entry name" value="S-2-haloacid_dehalogenase"/>
</dbReference>
<comment type="caution">
    <text evidence="2">The sequence shown here is derived from an EMBL/GenBank/DDBJ whole genome shotgun (WGS) entry which is preliminary data.</text>
</comment>